<sequence>MDTHASPLAAIVATARTFLFVPGHRPDRFDKAAAGTADVVIVDLEDSVAPDLKRQARDHAAAWLGQGRRHRAMVRINGVGTPWYEDDLAVVAGLTDVVMVPKAQAPEDLVALSRRLPGNSGIVPLIETAGGILRAPDVCAVASVIRPAFGSVDLATQLGVDHRSYDALHHARSALVLAAAAAGCAAPVDGVTTSVEDEALLSADVEHAAALGYTGKLCIHPRQVDVADRGFTPSEREVSWAHGVIAAAAGGSVAVHEGQMIDRPVVLRARAVLARACGSRPAHQTDTGPA</sequence>
<dbReference type="RefSeq" id="WP_245702373.1">
    <property type="nucleotide sequence ID" value="NZ_AP023440.1"/>
</dbReference>
<reference evidence="7 8" key="1">
    <citation type="journal article" date="2014" name="Int. J. Syst. Evol. Microbiol.">
        <title>Complete genome sequence of Corynebacterium casei LMG S-19264T (=DSM 44701T), isolated from a smear-ripened cheese.</title>
        <authorList>
            <consortium name="US DOE Joint Genome Institute (JGI-PGF)"/>
            <person name="Walter F."/>
            <person name="Albersmeier A."/>
            <person name="Kalinowski J."/>
            <person name="Ruckert C."/>
        </authorList>
    </citation>
    <scope>NUCLEOTIDE SEQUENCE [LARGE SCALE GENOMIC DNA]</scope>
    <source>
        <strain evidence="7 8">JCM 4677</strain>
    </source>
</reference>
<comment type="cofactor">
    <cofactor evidence="1">
        <name>Mg(2+)</name>
        <dbReference type="ChEBI" id="CHEBI:18420"/>
    </cofactor>
</comment>
<organism evidence="7 8">
    <name type="scientific">Streptomyces aurantiacus</name>
    <dbReference type="NCBI Taxonomy" id="47760"/>
    <lineage>
        <taxon>Bacteria</taxon>
        <taxon>Bacillati</taxon>
        <taxon>Actinomycetota</taxon>
        <taxon>Actinomycetes</taxon>
        <taxon>Kitasatosporales</taxon>
        <taxon>Streptomycetaceae</taxon>
        <taxon>Streptomyces</taxon>
        <taxon>Streptomyces aurantiacus group</taxon>
    </lineage>
</organism>
<evidence type="ECO:0000259" key="6">
    <source>
        <dbReference type="Pfam" id="PF03328"/>
    </source>
</evidence>
<dbReference type="KEGG" id="sgm:GCM10017557_75050"/>
<dbReference type="Gene3D" id="3.20.20.60">
    <property type="entry name" value="Phosphoenolpyruvate-binding domains"/>
    <property type="match status" value="1"/>
</dbReference>
<protein>
    <submittedName>
        <fullName evidence="7">Citryl-CoA lyase</fullName>
    </submittedName>
</protein>
<dbReference type="GO" id="GO:0000287">
    <property type="term" value="F:magnesium ion binding"/>
    <property type="evidence" value="ECO:0007669"/>
    <property type="project" value="TreeGrafter"/>
</dbReference>
<dbReference type="GO" id="GO:0006107">
    <property type="term" value="P:oxaloacetate metabolic process"/>
    <property type="evidence" value="ECO:0007669"/>
    <property type="project" value="TreeGrafter"/>
</dbReference>
<evidence type="ECO:0000313" key="8">
    <source>
        <dbReference type="Proteomes" id="UP000516444"/>
    </source>
</evidence>
<dbReference type="Pfam" id="PF03328">
    <property type="entry name" value="HpcH_HpaI"/>
    <property type="match status" value="1"/>
</dbReference>
<feature type="binding site" evidence="5">
    <location>
        <position position="127"/>
    </location>
    <ligand>
        <name>Mg(2+)</name>
        <dbReference type="ChEBI" id="CHEBI:18420"/>
    </ligand>
</feature>
<dbReference type="PANTHER" id="PTHR32308:SF10">
    <property type="entry name" value="CITRATE LYASE SUBUNIT BETA"/>
    <property type="match status" value="1"/>
</dbReference>
<dbReference type="SUPFAM" id="SSF51621">
    <property type="entry name" value="Phosphoenolpyruvate/pyruvate domain"/>
    <property type="match status" value="1"/>
</dbReference>
<keyword evidence="7" id="KW-0456">Lyase</keyword>
<dbReference type="InterPro" id="IPR011206">
    <property type="entry name" value="Citrate_lyase_beta/mcl1/mcl2"/>
</dbReference>
<gene>
    <name evidence="7" type="ORF">GCM10017557_75050</name>
</gene>
<evidence type="ECO:0000256" key="4">
    <source>
        <dbReference type="PIRSR" id="PIRSR015582-1"/>
    </source>
</evidence>
<dbReference type="PANTHER" id="PTHR32308">
    <property type="entry name" value="LYASE BETA SUBUNIT, PUTATIVE (AFU_ORTHOLOGUE AFUA_4G13030)-RELATED"/>
    <property type="match status" value="1"/>
</dbReference>
<dbReference type="InterPro" id="IPR005000">
    <property type="entry name" value="Aldolase/citrate-lyase_domain"/>
</dbReference>
<accession>A0A7G1PFV6</accession>
<feature type="binding site" evidence="4">
    <location>
        <position position="75"/>
    </location>
    <ligand>
        <name>substrate</name>
    </ligand>
</feature>
<proteinExistence type="predicted"/>
<name>A0A7G1PFV6_9ACTN</name>
<evidence type="ECO:0000256" key="2">
    <source>
        <dbReference type="ARBA" id="ARBA00022723"/>
    </source>
</evidence>
<feature type="domain" description="HpcH/HpaI aldolase/citrate lyase" evidence="6">
    <location>
        <begin position="16"/>
        <end position="221"/>
    </location>
</feature>
<evidence type="ECO:0000256" key="1">
    <source>
        <dbReference type="ARBA" id="ARBA00001946"/>
    </source>
</evidence>
<dbReference type="PIRSF" id="PIRSF015582">
    <property type="entry name" value="Cit_lyase_B"/>
    <property type="match status" value="1"/>
</dbReference>
<feature type="binding site" evidence="4">
    <location>
        <position position="127"/>
    </location>
    <ligand>
        <name>substrate</name>
    </ligand>
</feature>
<evidence type="ECO:0000256" key="3">
    <source>
        <dbReference type="ARBA" id="ARBA00022842"/>
    </source>
</evidence>
<keyword evidence="3 5" id="KW-0460">Magnesium</keyword>
<keyword evidence="8" id="KW-1185">Reference proteome</keyword>
<dbReference type="InterPro" id="IPR015813">
    <property type="entry name" value="Pyrv/PenolPyrv_kinase-like_dom"/>
</dbReference>
<keyword evidence="2 5" id="KW-0479">Metal-binding</keyword>
<dbReference type="EMBL" id="AP023440">
    <property type="protein sequence ID" value="BCL32646.1"/>
    <property type="molecule type" value="Genomic_DNA"/>
</dbReference>
<dbReference type="InterPro" id="IPR040442">
    <property type="entry name" value="Pyrv_kinase-like_dom_sf"/>
</dbReference>
<evidence type="ECO:0000256" key="5">
    <source>
        <dbReference type="PIRSR" id="PIRSR015582-2"/>
    </source>
</evidence>
<evidence type="ECO:0000313" key="7">
    <source>
        <dbReference type="EMBL" id="BCL32646.1"/>
    </source>
</evidence>
<dbReference type="Proteomes" id="UP000516444">
    <property type="component" value="Chromosome"/>
</dbReference>
<dbReference type="AlphaFoldDB" id="A0A7G1PFV6"/>
<dbReference type="GO" id="GO:0016829">
    <property type="term" value="F:lyase activity"/>
    <property type="evidence" value="ECO:0007669"/>
    <property type="project" value="UniProtKB-KW"/>
</dbReference>
<feature type="binding site" evidence="5">
    <location>
        <position position="153"/>
    </location>
    <ligand>
        <name>Mg(2+)</name>
        <dbReference type="ChEBI" id="CHEBI:18420"/>
    </ligand>
</feature>